<dbReference type="AlphaFoldDB" id="A0A1Y6D2U3"/>
<evidence type="ECO:0000313" key="14">
    <source>
        <dbReference type="EMBL" id="SMF96977.1"/>
    </source>
</evidence>
<dbReference type="PANTHER" id="PTHR36528:SF1">
    <property type="entry name" value="CRISPR SYSTEM SINGLE-STRAND-SPECIFIC DEOXYRIBONUCLEASE CAS10_CSM1 (SUBTYPE III-A)"/>
    <property type="match status" value="1"/>
</dbReference>
<keyword evidence="5" id="KW-0547">Nucleotide-binding</keyword>
<dbReference type="Pfam" id="PF22335">
    <property type="entry name" value="Cas10-Cmr2_palm2"/>
    <property type="match status" value="1"/>
</dbReference>
<feature type="domain" description="GGDEF" evidence="13">
    <location>
        <begin position="662"/>
        <end position="806"/>
    </location>
</feature>
<dbReference type="InterPro" id="IPR041062">
    <property type="entry name" value="Csm1_B"/>
</dbReference>
<dbReference type="PANTHER" id="PTHR36528">
    <property type="entry name" value="CRISPR SYSTEM SINGLE-STRAND-SPECIFIC DEOXYRIBONUCLEASE CAS10/CSM1 (SUBTYPE III-A)"/>
    <property type="match status" value="1"/>
</dbReference>
<evidence type="ECO:0000256" key="3">
    <source>
        <dbReference type="ARBA" id="ARBA00022679"/>
    </source>
</evidence>
<dbReference type="GO" id="GO:0051607">
    <property type="term" value="P:defense response to virus"/>
    <property type="evidence" value="ECO:0007669"/>
    <property type="project" value="UniProtKB-KW"/>
</dbReference>
<dbReference type="GO" id="GO:0005524">
    <property type="term" value="F:ATP binding"/>
    <property type="evidence" value="ECO:0007669"/>
    <property type="project" value="UniProtKB-KW"/>
</dbReference>
<dbReference type="InterPro" id="IPR052117">
    <property type="entry name" value="Cas10/Csm1_subtype-III-A"/>
</dbReference>
<dbReference type="Pfam" id="PF18211">
    <property type="entry name" value="Csm1_B"/>
    <property type="match status" value="1"/>
</dbReference>
<keyword evidence="10" id="KW-0051">Antiviral defense</keyword>
<dbReference type="InterPro" id="IPR043128">
    <property type="entry name" value="Rev_trsase/Diguanyl_cyclase"/>
</dbReference>
<keyword evidence="6" id="KW-0255">Endonuclease</keyword>
<feature type="compositionally biased region" description="Basic and acidic residues" evidence="12">
    <location>
        <begin position="643"/>
        <end position="655"/>
    </location>
</feature>
<proteinExistence type="inferred from homology"/>
<dbReference type="GO" id="GO:0004527">
    <property type="term" value="F:exonuclease activity"/>
    <property type="evidence" value="ECO:0007669"/>
    <property type="project" value="UniProtKB-KW"/>
</dbReference>
<dbReference type="PROSITE" id="PS50887">
    <property type="entry name" value="GGDEF"/>
    <property type="match status" value="1"/>
</dbReference>
<dbReference type="Gene3D" id="3.30.70.270">
    <property type="match status" value="1"/>
</dbReference>
<dbReference type="InterPro" id="IPR013408">
    <property type="entry name" value="Cas10/Csm1"/>
</dbReference>
<dbReference type="Gene3D" id="1.10.3210.10">
    <property type="entry name" value="Hypothetical protein af1432"/>
    <property type="match status" value="1"/>
</dbReference>
<evidence type="ECO:0000256" key="7">
    <source>
        <dbReference type="ARBA" id="ARBA00022801"/>
    </source>
</evidence>
<feature type="region of interest" description="Disordered" evidence="12">
    <location>
        <begin position="624"/>
        <end position="656"/>
    </location>
</feature>
<evidence type="ECO:0000256" key="10">
    <source>
        <dbReference type="ARBA" id="ARBA00023118"/>
    </source>
</evidence>
<evidence type="ECO:0000256" key="9">
    <source>
        <dbReference type="ARBA" id="ARBA00022840"/>
    </source>
</evidence>
<evidence type="ECO:0000256" key="11">
    <source>
        <dbReference type="ARBA" id="ARBA00032922"/>
    </source>
</evidence>
<keyword evidence="15" id="KW-1185">Reference proteome</keyword>
<evidence type="ECO:0000259" key="13">
    <source>
        <dbReference type="PROSITE" id="PS50887"/>
    </source>
</evidence>
<evidence type="ECO:0000256" key="6">
    <source>
        <dbReference type="ARBA" id="ARBA00022759"/>
    </source>
</evidence>
<dbReference type="GO" id="GO:0016740">
    <property type="term" value="F:transferase activity"/>
    <property type="evidence" value="ECO:0007669"/>
    <property type="project" value="UniProtKB-KW"/>
</dbReference>
<dbReference type="GO" id="GO:0004519">
    <property type="term" value="F:endonuclease activity"/>
    <property type="evidence" value="ECO:0007669"/>
    <property type="project" value="UniProtKB-KW"/>
</dbReference>
<dbReference type="Proteomes" id="UP000192923">
    <property type="component" value="Unassembled WGS sequence"/>
</dbReference>
<organism evidence="14 15">
    <name type="scientific">Methylomagnum ishizawai</name>
    <dbReference type="NCBI Taxonomy" id="1760988"/>
    <lineage>
        <taxon>Bacteria</taxon>
        <taxon>Pseudomonadati</taxon>
        <taxon>Pseudomonadota</taxon>
        <taxon>Gammaproteobacteria</taxon>
        <taxon>Methylococcales</taxon>
        <taxon>Methylococcaceae</taxon>
        <taxon>Methylomagnum</taxon>
    </lineage>
</organism>
<gene>
    <name evidence="14" type="ORF">SAMN02949497_4391</name>
</gene>
<protein>
    <recommendedName>
        <fullName evidence="2">CRISPR system single-strand-specific deoxyribonuclease Cas10/Csm1 (subtype III-A)</fullName>
    </recommendedName>
    <alternativeName>
        <fullName evidence="11">Cyclic oligoadenylate synthase</fullName>
    </alternativeName>
</protein>
<accession>A0A1Y6D2U3</accession>
<evidence type="ECO:0000256" key="1">
    <source>
        <dbReference type="ARBA" id="ARBA00005700"/>
    </source>
</evidence>
<reference evidence="14 15" key="1">
    <citation type="submission" date="2016-12" db="EMBL/GenBank/DDBJ databases">
        <authorList>
            <person name="Song W.-J."/>
            <person name="Kurnit D.M."/>
        </authorList>
    </citation>
    <scope>NUCLEOTIDE SEQUENCE [LARGE SCALE GENOMIC DNA]</scope>
    <source>
        <strain evidence="14 15">175</strain>
    </source>
</reference>
<sequence>MTDHPRLAAACRVALAAYLHDLGKFAERARIPEALDSADGQNNTRADLEKQNYCPFFNGRHTHVHAAYTAIGFDLLEKHLPRLVGGDMAPFAPWRTRDADDSLINAAARHHKPETHLQWIVATADRLASGFEREEFAAYNQAADEEPGRKLDHYTTRQWTLLESICLDRPEDRAETPAWRYQLRPLSPAAIFPMRAEQCENVGKTAAQAEYLALWDGFREGLERIPEPHRANLPLWLDHFDSLWLAYTHAIPAATAGIGGKVRPEVSLYDHSKTTAALAVALWRYHADREDDPAQVRERLRAQWDRERESLDLSRQAWEEEKFLLVQGDLFGIQDFIFATGGETQKRAAKLLRGRSFYVSLLTELAALRILEALGLPATSQVVNAAGKFLIVAPNTPETLATLDAVRAEFDRWFLRHSFGQSGIGIACVPARCDDFRAGGKDEPSPFRGLMERLFRALETAKLRRFGLCGEAPAPAVFDDFLERFKEGECKIDGRSPAEVKEGGVWMNRLAADQIDIGHWLANRNRLLVTSERVQPLYEGQNLNQLRLDIFGFHVLFTATEDETGKFGQEAKTYNLRRAWDFSLPESGGAALWHGYARRHINAYIPRFRATDLDEAALGKYDGLDPEDRDNESLDLPKTLNHLARDDRQPDEKNPGRWVGAEALTTLKGDVDNLGRIFQKGMERPSFAKMAALSRQMNAFFAVYLPWLCATDYPDTYTVFAGGDDFFLVGPWHSTLGLAQTMKTEFARYVAGNQEIHFSAGLSMTKPGLPIRQLAELAEDALDAAKTHNPEQTHPVPKNAATAFGESVAWADFDELMKLEKKLADLAGGQGLSTGYLYGLLRYIDMAEQEKAYQAAIARGETPNIAIENALWHSHFAYQTRRLVETRFRDIEDPKQREALRRDLQSELAQRIAEDGIKKHGAAYRIALFTYLYLQRD</sequence>
<dbReference type="NCBIfam" id="TIGR02578">
    <property type="entry name" value="cas_TM1811_Csm1"/>
    <property type="match status" value="1"/>
</dbReference>
<keyword evidence="3" id="KW-0808">Transferase</keyword>
<dbReference type="RefSeq" id="WP_085215814.1">
    <property type="nucleotide sequence ID" value="NZ_FXAM01000001.1"/>
</dbReference>
<keyword evidence="4" id="KW-0540">Nuclease</keyword>
<evidence type="ECO:0000256" key="8">
    <source>
        <dbReference type="ARBA" id="ARBA00022839"/>
    </source>
</evidence>
<comment type="similarity">
    <text evidence="1">Belongs to the CRISPR-associated Cas10/Csm1 family.</text>
</comment>
<dbReference type="EMBL" id="FXAM01000001">
    <property type="protein sequence ID" value="SMF96977.1"/>
    <property type="molecule type" value="Genomic_DNA"/>
</dbReference>
<evidence type="ECO:0000313" key="15">
    <source>
        <dbReference type="Proteomes" id="UP000192923"/>
    </source>
</evidence>
<evidence type="ECO:0000256" key="5">
    <source>
        <dbReference type="ARBA" id="ARBA00022741"/>
    </source>
</evidence>
<evidence type="ECO:0000256" key="2">
    <source>
        <dbReference type="ARBA" id="ARBA00014333"/>
    </source>
</evidence>
<keyword evidence="9" id="KW-0067">ATP-binding</keyword>
<keyword evidence="7" id="KW-0378">Hydrolase</keyword>
<dbReference type="InterPro" id="IPR000160">
    <property type="entry name" value="GGDEF_dom"/>
</dbReference>
<evidence type="ECO:0000256" key="4">
    <source>
        <dbReference type="ARBA" id="ARBA00022722"/>
    </source>
</evidence>
<keyword evidence="8" id="KW-0269">Exonuclease</keyword>
<dbReference type="OrthoDB" id="9768769at2"/>
<dbReference type="STRING" id="1760988.SAMN02949497_4391"/>
<evidence type="ECO:0000256" key="12">
    <source>
        <dbReference type="SAM" id="MobiDB-lite"/>
    </source>
</evidence>
<dbReference type="InterPro" id="IPR054767">
    <property type="entry name" value="Cas10-Cmr2_palm2"/>
</dbReference>
<name>A0A1Y6D2U3_9GAMM</name>